<feature type="region of interest" description="Disordered" evidence="1">
    <location>
        <begin position="128"/>
        <end position="152"/>
    </location>
</feature>
<evidence type="ECO:0000313" key="5">
    <source>
        <dbReference type="Proteomes" id="UP000007799"/>
    </source>
</evidence>
<dbReference type="Pfam" id="PF13676">
    <property type="entry name" value="TIR_2"/>
    <property type="match status" value="1"/>
</dbReference>
<dbReference type="OrthoDB" id="2160323at2759"/>
<evidence type="ECO:0000256" key="1">
    <source>
        <dbReference type="SAM" id="MobiDB-lite"/>
    </source>
</evidence>
<proteinExistence type="predicted"/>
<name>F2UQV6_SALR5</name>
<evidence type="ECO:0000313" key="4">
    <source>
        <dbReference type="EMBL" id="EGD80011.1"/>
    </source>
</evidence>
<keyword evidence="2" id="KW-0812">Transmembrane</keyword>
<dbReference type="GO" id="GO:0007165">
    <property type="term" value="P:signal transduction"/>
    <property type="evidence" value="ECO:0007669"/>
    <property type="project" value="InterPro"/>
</dbReference>
<keyword evidence="2" id="KW-1133">Transmembrane helix</keyword>
<keyword evidence="5" id="KW-1185">Reference proteome</keyword>
<feature type="transmembrane region" description="Helical" evidence="2">
    <location>
        <begin position="308"/>
        <end position="327"/>
    </location>
</feature>
<protein>
    <recommendedName>
        <fullName evidence="3">TIR domain-containing protein</fullName>
    </recommendedName>
</protein>
<dbReference type="SUPFAM" id="SSF52200">
    <property type="entry name" value="Toll/Interleukin receptor TIR domain"/>
    <property type="match status" value="1"/>
</dbReference>
<gene>
    <name evidence="4" type="ORF">PTSG_10286</name>
</gene>
<dbReference type="InterPro" id="IPR035897">
    <property type="entry name" value="Toll_tir_struct_dom_sf"/>
</dbReference>
<organism evidence="5">
    <name type="scientific">Salpingoeca rosetta (strain ATCC 50818 / BSB-021)</name>
    <dbReference type="NCBI Taxonomy" id="946362"/>
    <lineage>
        <taxon>Eukaryota</taxon>
        <taxon>Choanoflagellata</taxon>
        <taxon>Craspedida</taxon>
        <taxon>Salpingoecidae</taxon>
        <taxon>Salpingoeca</taxon>
    </lineage>
</organism>
<dbReference type="KEGG" id="sre:PTSG_10286"/>
<dbReference type="InterPro" id="IPR000157">
    <property type="entry name" value="TIR_dom"/>
</dbReference>
<reference evidence="4" key="1">
    <citation type="submission" date="2009-08" db="EMBL/GenBank/DDBJ databases">
        <title>Annotation of Salpingoeca rosetta.</title>
        <authorList>
            <consortium name="The Broad Institute Genome Sequencing Platform"/>
            <person name="Russ C."/>
            <person name="Cuomo C."/>
            <person name="Burger G."/>
            <person name="Gray M.W."/>
            <person name="Holland P.W.H."/>
            <person name="King N."/>
            <person name="Lang F.B.F."/>
            <person name="Roger A.J."/>
            <person name="Ruiz-Trillo I."/>
            <person name="Young S.K."/>
            <person name="Zeng Q."/>
            <person name="Gargeya S."/>
            <person name="Alvarado L."/>
            <person name="Berlin A."/>
            <person name="Chapman S.B."/>
            <person name="Chen Z."/>
            <person name="Freedman E."/>
            <person name="Gellesch M."/>
            <person name="Goldberg J."/>
            <person name="Griggs A."/>
            <person name="Gujja S."/>
            <person name="Heilman E."/>
            <person name="Heiman D."/>
            <person name="Howarth C."/>
            <person name="Mehta T."/>
            <person name="Neiman D."/>
            <person name="Pearson M."/>
            <person name="Roberts A."/>
            <person name="Saif S."/>
            <person name="Shea T."/>
            <person name="Shenoy N."/>
            <person name="Sisk P."/>
            <person name="Stolte C."/>
            <person name="Sykes S."/>
            <person name="White J."/>
            <person name="Yandava C."/>
            <person name="Haas B."/>
            <person name="Nusbaum C."/>
            <person name="Birren B."/>
        </authorList>
    </citation>
    <scope>NUCLEOTIDE SEQUENCE [LARGE SCALE GENOMIC DNA]</scope>
    <source>
        <strain evidence="4">ATCC 50818</strain>
    </source>
</reference>
<dbReference type="InParanoid" id="F2UQV6"/>
<feature type="transmembrane region" description="Helical" evidence="2">
    <location>
        <begin position="266"/>
        <end position="288"/>
    </location>
</feature>
<dbReference type="Gene3D" id="3.40.50.10140">
    <property type="entry name" value="Toll/interleukin-1 receptor homology (TIR) domain"/>
    <property type="match status" value="1"/>
</dbReference>
<dbReference type="GeneID" id="16068860"/>
<dbReference type="RefSeq" id="XP_004988336.1">
    <property type="nucleotide sequence ID" value="XM_004988279.1"/>
</dbReference>
<dbReference type="EMBL" id="GL832990">
    <property type="protein sequence ID" value="EGD80011.1"/>
    <property type="molecule type" value="Genomic_DNA"/>
</dbReference>
<dbReference type="Proteomes" id="UP000007799">
    <property type="component" value="Unassembled WGS sequence"/>
</dbReference>
<feature type="transmembrane region" description="Helical" evidence="2">
    <location>
        <begin position="339"/>
        <end position="357"/>
    </location>
</feature>
<feature type="domain" description="TIR" evidence="3">
    <location>
        <begin position="33"/>
        <end position="103"/>
    </location>
</feature>
<evidence type="ECO:0000259" key="3">
    <source>
        <dbReference type="Pfam" id="PF13676"/>
    </source>
</evidence>
<dbReference type="AlphaFoldDB" id="F2UQV6"/>
<accession>F2UQV6</accession>
<evidence type="ECO:0000256" key="2">
    <source>
        <dbReference type="SAM" id="Phobius"/>
    </source>
</evidence>
<keyword evidence="2" id="KW-0472">Membrane</keyword>
<sequence>MLHLIRRRSHYIAKTPADVMRSLTAGLSSGTFAVSYSWGHWTKTVARNAFKCFANGVCWIDIRNILPGHRIQDTCAEAMANADAAIVFLSDQYLRSQNCCIELLNLEPQCARVLAAMRNNWIDDLQDAESNGGTGTMPDGGRRPRVAGTQRNTTEFDTYTLSQLLQREPGRASRLVVIVSLNAFDNQRELRTELVSILSNAGHYVWFARPSTEIQLRRRLPRLVLEGFLRINTFQDIYKRQQTTPAVNDYWHGTAASMFKTANLHIATPLLALLMWVVDGVFFVVANLQDDTTDTNLTSSGIELLIDIVAAALIIVALAVHIALVVAMRGSYSHKHMRWLWIINPLIGIEYLLSYISPPIAQSIDFASLPDAGYLLAIVVRLRIGKRLRVCAKGIAKMPQLVKGALRTLIQYGVIQMTDTQDQADFSLVCLDVDDGVTVRKPRLGFGSTGGVKLCVPENLDTSGATLYWTRFTLEDIVKVAPDAKTAMIKCSSNKQLTSAQACPGLETIFVQMLKRSLGLTLTAHVAAGRGNFEDIDFEDVQQSSFLSKLFA</sequence>